<dbReference type="InterPro" id="IPR042095">
    <property type="entry name" value="SUMF_sf"/>
</dbReference>
<dbReference type="Proteomes" id="UP000192907">
    <property type="component" value="Unassembled WGS sequence"/>
</dbReference>
<protein>
    <recommendedName>
        <fullName evidence="3">Sulfatase-modifying factor enzyme domain-containing protein</fullName>
    </recommendedName>
</protein>
<dbReference type="STRING" id="1513793.SAMN06296036_109208"/>
<name>A0A1Y6C341_9BACT</name>
<dbReference type="AlphaFoldDB" id="A0A1Y6C341"/>
<organism evidence="1 2">
    <name type="scientific">Pseudobacteriovorax antillogorgiicola</name>
    <dbReference type="NCBI Taxonomy" id="1513793"/>
    <lineage>
        <taxon>Bacteria</taxon>
        <taxon>Pseudomonadati</taxon>
        <taxon>Bdellovibrionota</taxon>
        <taxon>Oligoflexia</taxon>
        <taxon>Oligoflexales</taxon>
        <taxon>Pseudobacteriovoracaceae</taxon>
        <taxon>Pseudobacteriovorax</taxon>
    </lineage>
</organism>
<accession>A0A1Y6C341</accession>
<proteinExistence type="predicted"/>
<reference evidence="2" key="1">
    <citation type="submission" date="2017-04" db="EMBL/GenBank/DDBJ databases">
        <authorList>
            <person name="Varghese N."/>
            <person name="Submissions S."/>
        </authorList>
    </citation>
    <scope>NUCLEOTIDE SEQUENCE [LARGE SCALE GENOMIC DNA]</scope>
    <source>
        <strain evidence="2">RKEM611</strain>
    </source>
</reference>
<sequence length="419" mass="44949">MNVTNLIAFLWILTSCNNQLFNDSASSRDVAVEPKVTQDVEVEQTDSLIASEPQMVGGAFLVCHNPPVTDLTAAGVSQSTEKVIGCRALDDQGQPLSGDVSLGQIQFKLTDGSLLEPKPIEQNHDVWLAMFLIEPEIQETILSANGIVAIDGEDFRIDSSEETQAPRLKCPADFVLVPANLAVGIDKAFCISSYEMRQVGGRANSQAVGLPWVSIALDIAKAACIAEGWQLPSNAHWMALARAIEAEPSNWSLGKVGEGALNRGHSDSEPAGLIEASDNFQDACVFTNQACDLSVWSDQRRVHRLNNGLLIWDVAGNAHELVDWVVIEDKASPANAWLEIGDTTPTTSMLASSYFPSRPDWGKAQGMGAYFPGQNGQGGTTQRGGSWGDDDNTGIYALALDLGAQRPHGVTGFRCVSNP</sequence>
<dbReference type="InterPro" id="IPR016187">
    <property type="entry name" value="CTDL_fold"/>
</dbReference>
<dbReference type="EMBL" id="FWZT01000009">
    <property type="protein sequence ID" value="SMF30991.1"/>
    <property type="molecule type" value="Genomic_DNA"/>
</dbReference>
<dbReference type="RefSeq" id="WP_132319144.1">
    <property type="nucleotide sequence ID" value="NZ_FWZT01000009.1"/>
</dbReference>
<dbReference type="OrthoDB" id="5289561at2"/>
<gene>
    <name evidence="1" type="ORF">SAMN06296036_109208</name>
</gene>
<evidence type="ECO:0008006" key="3">
    <source>
        <dbReference type="Google" id="ProtNLM"/>
    </source>
</evidence>
<evidence type="ECO:0000313" key="2">
    <source>
        <dbReference type="Proteomes" id="UP000192907"/>
    </source>
</evidence>
<dbReference type="SUPFAM" id="SSF56436">
    <property type="entry name" value="C-type lectin-like"/>
    <property type="match status" value="1"/>
</dbReference>
<keyword evidence="2" id="KW-1185">Reference proteome</keyword>
<evidence type="ECO:0000313" key="1">
    <source>
        <dbReference type="EMBL" id="SMF30991.1"/>
    </source>
</evidence>
<dbReference type="Gene3D" id="3.90.1580.10">
    <property type="entry name" value="paralog of FGE (formylglycine-generating enzyme)"/>
    <property type="match status" value="1"/>
</dbReference>